<dbReference type="AlphaFoldDB" id="A0A0A9YE90"/>
<evidence type="ECO:0000313" key="2">
    <source>
        <dbReference type="EMBL" id="JAG29418.1"/>
    </source>
</evidence>
<dbReference type="GO" id="GO:0016740">
    <property type="term" value="F:transferase activity"/>
    <property type="evidence" value="ECO:0007669"/>
    <property type="project" value="UniProtKB-KW"/>
</dbReference>
<proteinExistence type="predicted"/>
<keyword evidence="2" id="KW-0808">Transferase</keyword>
<name>A0A0A9YE90_LYGHE</name>
<sequence>MSMNLKRCSLQILRKTRRFVLSVPVAGMENTLRTIGKNTGRPYFEEIFDDKAGKIDTDGVEPPVSPYRDKLESLGLDVCKPGWRPMTQEGCDVIENWEM</sequence>
<protein>
    <submittedName>
        <fullName evidence="2">Aspartyl/glutamyl-tRNA(Asn/Gln) amidotransferase subunit C</fullName>
    </submittedName>
</protein>
<dbReference type="EMBL" id="GBHO01031017">
    <property type="protein sequence ID" value="JAG12587.1"/>
    <property type="molecule type" value="Transcribed_RNA"/>
</dbReference>
<gene>
    <name evidence="2" type="primary">gatC_17</name>
    <name evidence="1" type="synonym">gatC_2</name>
    <name evidence="2" type="ORF">CM83_27330</name>
    <name evidence="1" type="ORF">CM83_27382</name>
</gene>
<reference evidence="2" key="1">
    <citation type="journal article" date="2014" name="PLoS ONE">
        <title>Transcriptome-Based Identification of ABC Transporters in the Western Tarnished Plant Bug Lygus hesperus.</title>
        <authorList>
            <person name="Hull J.J."/>
            <person name="Chaney K."/>
            <person name="Geib S.M."/>
            <person name="Fabrick J.A."/>
            <person name="Brent C.S."/>
            <person name="Walsh D."/>
            <person name="Lavine L.C."/>
        </authorList>
    </citation>
    <scope>NUCLEOTIDE SEQUENCE</scope>
</reference>
<accession>A0A0A9YE90</accession>
<organism evidence="2">
    <name type="scientific">Lygus hesperus</name>
    <name type="common">Western plant bug</name>
    <dbReference type="NCBI Taxonomy" id="30085"/>
    <lineage>
        <taxon>Eukaryota</taxon>
        <taxon>Metazoa</taxon>
        <taxon>Ecdysozoa</taxon>
        <taxon>Arthropoda</taxon>
        <taxon>Hexapoda</taxon>
        <taxon>Insecta</taxon>
        <taxon>Pterygota</taxon>
        <taxon>Neoptera</taxon>
        <taxon>Paraneoptera</taxon>
        <taxon>Hemiptera</taxon>
        <taxon>Heteroptera</taxon>
        <taxon>Panheteroptera</taxon>
        <taxon>Cimicomorpha</taxon>
        <taxon>Miridae</taxon>
        <taxon>Mirini</taxon>
        <taxon>Lygus</taxon>
    </lineage>
</organism>
<dbReference type="EMBL" id="GBHO01014186">
    <property type="protein sequence ID" value="JAG29418.1"/>
    <property type="molecule type" value="Transcribed_RNA"/>
</dbReference>
<reference evidence="2" key="2">
    <citation type="submission" date="2014-07" db="EMBL/GenBank/DDBJ databases">
        <authorList>
            <person name="Hull J."/>
        </authorList>
    </citation>
    <scope>NUCLEOTIDE SEQUENCE</scope>
</reference>
<evidence type="ECO:0000313" key="1">
    <source>
        <dbReference type="EMBL" id="JAG12587.1"/>
    </source>
</evidence>